<keyword evidence="3" id="KW-1185">Reference proteome</keyword>
<feature type="domain" description="GST N-terminal" evidence="1">
    <location>
        <begin position="9"/>
        <end position="88"/>
    </location>
</feature>
<dbReference type="Pfam" id="PF02798">
    <property type="entry name" value="GST_N"/>
    <property type="match status" value="1"/>
</dbReference>
<gene>
    <name evidence="2" type="ORF">GRI72_00160</name>
</gene>
<dbReference type="SUPFAM" id="SSF47616">
    <property type="entry name" value="GST C-terminal domain-like"/>
    <property type="match status" value="1"/>
</dbReference>
<evidence type="ECO:0000259" key="1">
    <source>
        <dbReference type="PROSITE" id="PS50404"/>
    </source>
</evidence>
<organism evidence="2 3">
    <name type="scientific">Pelagerythrobacter marinus</name>
    <dbReference type="NCBI Taxonomy" id="538382"/>
    <lineage>
        <taxon>Bacteria</taxon>
        <taxon>Pseudomonadati</taxon>
        <taxon>Pseudomonadota</taxon>
        <taxon>Alphaproteobacteria</taxon>
        <taxon>Sphingomonadales</taxon>
        <taxon>Erythrobacteraceae</taxon>
        <taxon>Pelagerythrobacter</taxon>
    </lineage>
</organism>
<dbReference type="CDD" id="cd03046">
    <property type="entry name" value="GST_N_GTT1_like"/>
    <property type="match status" value="1"/>
</dbReference>
<dbReference type="Gene3D" id="1.20.1050.10">
    <property type="match status" value="1"/>
</dbReference>
<dbReference type="InterPro" id="IPR036249">
    <property type="entry name" value="Thioredoxin-like_sf"/>
</dbReference>
<protein>
    <submittedName>
        <fullName evidence="2">Glutathione S-transferase family protein</fullName>
    </submittedName>
</protein>
<dbReference type="SFLD" id="SFLDS00019">
    <property type="entry name" value="Glutathione_Transferase_(cytos"/>
    <property type="match status" value="1"/>
</dbReference>
<dbReference type="InterPro" id="IPR004045">
    <property type="entry name" value="Glutathione_S-Trfase_N"/>
</dbReference>
<comment type="caution">
    <text evidence="2">The sequence shown here is derived from an EMBL/GenBank/DDBJ whole genome shotgun (WGS) entry which is preliminary data.</text>
</comment>
<evidence type="ECO:0000313" key="3">
    <source>
        <dbReference type="Proteomes" id="UP000444401"/>
    </source>
</evidence>
<sequence length="219" mass="23885">MTEFTVTGFRQVPPFARGIVRDLRVRWAPEEAGLPYEVDLVDPSERKAPAYLRKQPFGMVPAAIIDGTALFESGAIVQLVAEESEALMPTETAPRREVVVWMHAALNTLEPPLDALFALDMLHGAESWAPARRPGLVETVRDRLAVVAGRLEGRAYLVDRFSAADILMASVLRLAGHTDLCSADPVLGPYLARCEGRPAFRAALDSQLADYARHEPAGA</sequence>
<dbReference type="InterPro" id="IPR040079">
    <property type="entry name" value="Glutathione_S-Trfase"/>
</dbReference>
<dbReference type="Gene3D" id="3.40.30.10">
    <property type="entry name" value="Glutaredoxin"/>
    <property type="match status" value="1"/>
</dbReference>
<evidence type="ECO:0000313" key="2">
    <source>
        <dbReference type="EMBL" id="MXO67250.1"/>
    </source>
</evidence>
<accession>A0ABW9UUJ5</accession>
<dbReference type="CDD" id="cd03207">
    <property type="entry name" value="GST_C_8"/>
    <property type="match status" value="1"/>
</dbReference>
<dbReference type="PANTHER" id="PTHR44051">
    <property type="entry name" value="GLUTATHIONE S-TRANSFERASE-RELATED"/>
    <property type="match status" value="1"/>
</dbReference>
<dbReference type="PANTHER" id="PTHR44051:SF8">
    <property type="entry name" value="GLUTATHIONE S-TRANSFERASE GSTA"/>
    <property type="match status" value="1"/>
</dbReference>
<dbReference type="InterPro" id="IPR036282">
    <property type="entry name" value="Glutathione-S-Trfase_C_sf"/>
</dbReference>
<dbReference type="RefSeq" id="WP_160731933.1">
    <property type="nucleotide sequence ID" value="NZ_WTYO01000001.1"/>
</dbReference>
<dbReference type="Proteomes" id="UP000444401">
    <property type="component" value="Unassembled WGS sequence"/>
</dbReference>
<name>A0ABW9UUJ5_9SPHN</name>
<proteinExistence type="predicted"/>
<dbReference type="SFLD" id="SFLDG00358">
    <property type="entry name" value="Main_(cytGST)"/>
    <property type="match status" value="1"/>
</dbReference>
<reference evidence="2 3" key="1">
    <citation type="submission" date="2019-12" db="EMBL/GenBank/DDBJ databases">
        <title>Genomic-based taxomic classification of the family Erythrobacteraceae.</title>
        <authorList>
            <person name="Xu L."/>
        </authorList>
    </citation>
    <scope>NUCLEOTIDE SEQUENCE [LARGE SCALE GENOMIC DNA]</scope>
    <source>
        <strain evidence="2 3">H32</strain>
    </source>
</reference>
<dbReference type="SUPFAM" id="SSF52833">
    <property type="entry name" value="Thioredoxin-like"/>
    <property type="match status" value="1"/>
</dbReference>
<dbReference type="EMBL" id="WTYO01000001">
    <property type="protein sequence ID" value="MXO67250.1"/>
    <property type="molecule type" value="Genomic_DNA"/>
</dbReference>
<dbReference type="PROSITE" id="PS50404">
    <property type="entry name" value="GST_NTER"/>
    <property type="match status" value="1"/>
</dbReference>